<evidence type="ECO:0000313" key="3">
    <source>
        <dbReference type="EMBL" id="KAK3323496.1"/>
    </source>
</evidence>
<keyword evidence="2" id="KW-0732">Signal</keyword>
<organism evidence="3 4">
    <name type="scientific">Cercophora scortea</name>
    <dbReference type="NCBI Taxonomy" id="314031"/>
    <lineage>
        <taxon>Eukaryota</taxon>
        <taxon>Fungi</taxon>
        <taxon>Dikarya</taxon>
        <taxon>Ascomycota</taxon>
        <taxon>Pezizomycotina</taxon>
        <taxon>Sordariomycetes</taxon>
        <taxon>Sordariomycetidae</taxon>
        <taxon>Sordariales</taxon>
        <taxon>Lasiosphaeriaceae</taxon>
        <taxon>Cercophora</taxon>
    </lineage>
</organism>
<sequence>MLYRGSLAAGVLALTLPSVYAAPSAPRHTKSSLLYVTSYEGDLSTLNFTTSTHGASTASLQSAATTTACGKYPSWLTKAGSTLYCLDEAWGSNNGSLVSFGISKDGALTKLSSVGTIGGPVSAVVYGEGGRGLAVADYGGSGFNTYNIANPSNIVPVQGDVFVLPHVGVNPARQEAPHPHQAILDPTGKFLFAPDLGSDLIHIFTFDPVTLKYSPATPLVVAPGSGPRHITFLTLPGGKTVLYLITELSNSIVGYNVNYKADGTLSFDQFYIGGTHGPSEAVPAGAGGGEILISPDNKFLTVSSRHEGSLTINNFDKTNSTKIPSDPLITFAIDQKSGNLTWVQKFAAGGMTPRHFSFNQDGTLLAAGLQDDARVVVISRDPATGVLKEFAAALHVPGMPNFVIFSDANSKGRSF</sequence>
<dbReference type="InterPro" id="IPR011045">
    <property type="entry name" value="N2O_reductase_N"/>
</dbReference>
<evidence type="ECO:0000313" key="4">
    <source>
        <dbReference type="Proteomes" id="UP001286456"/>
    </source>
</evidence>
<reference evidence="3" key="1">
    <citation type="journal article" date="2023" name="Mol. Phylogenet. Evol.">
        <title>Genome-scale phylogeny and comparative genomics of the fungal order Sordariales.</title>
        <authorList>
            <person name="Hensen N."/>
            <person name="Bonometti L."/>
            <person name="Westerberg I."/>
            <person name="Brannstrom I.O."/>
            <person name="Guillou S."/>
            <person name="Cros-Aarteil S."/>
            <person name="Calhoun S."/>
            <person name="Haridas S."/>
            <person name="Kuo A."/>
            <person name="Mondo S."/>
            <person name="Pangilinan J."/>
            <person name="Riley R."/>
            <person name="LaButti K."/>
            <person name="Andreopoulos B."/>
            <person name="Lipzen A."/>
            <person name="Chen C."/>
            <person name="Yan M."/>
            <person name="Daum C."/>
            <person name="Ng V."/>
            <person name="Clum A."/>
            <person name="Steindorff A."/>
            <person name="Ohm R.A."/>
            <person name="Martin F."/>
            <person name="Silar P."/>
            <person name="Natvig D.O."/>
            <person name="Lalanne C."/>
            <person name="Gautier V."/>
            <person name="Ament-Velasquez S.L."/>
            <person name="Kruys A."/>
            <person name="Hutchinson M.I."/>
            <person name="Powell A.J."/>
            <person name="Barry K."/>
            <person name="Miller A.N."/>
            <person name="Grigoriev I.V."/>
            <person name="Debuchy R."/>
            <person name="Gladieux P."/>
            <person name="Hiltunen Thoren M."/>
            <person name="Johannesson H."/>
        </authorList>
    </citation>
    <scope>NUCLEOTIDE SEQUENCE</scope>
    <source>
        <strain evidence="3">SMH4131-1</strain>
    </source>
</reference>
<reference evidence="3" key="2">
    <citation type="submission" date="2023-06" db="EMBL/GenBank/DDBJ databases">
        <authorList>
            <consortium name="Lawrence Berkeley National Laboratory"/>
            <person name="Haridas S."/>
            <person name="Hensen N."/>
            <person name="Bonometti L."/>
            <person name="Westerberg I."/>
            <person name="Brannstrom I.O."/>
            <person name="Guillou S."/>
            <person name="Cros-Aarteil S."/>
            <person name="Calhoun S."/>
            <person name="Kuo A."/>
            <person name="Mondo S."/>
            <person name="Pangilinan J."/>
            <person name="Riley R."/>
            <person name="Labutti K."/>
            <person name="Andreopoulos B."/>
            <person name="Lipzen A."/>
            <person name="Chen C."/>
            <person name="Yanf M."/>
            <person name="Daum C."/>
            <person name="Ng V."/>
            <person name="Clum A."/>
            <person name="Steindorff A."/>
            <person name="Ohm R."/>
            <person name="Martin F."/>
            <person name="Silar P."/>
            <person name="Natvig D."/>
            <person name="Lalanne C."/>
            <person name="Gautier V."/>
            <person name="Ament-Velasquez S.L."/>
            <person name="Kruys A."/>
            <person name="Hutchinson M.I."/>
            <person name="Powell A.J."/>
            <person name="Barry K."/>
            <person name="Miller A.N."/>
            <person name="Grigoriev I.V."/>
            <person name="Debuchy R."/>
            <person name="Gladieux P."/>
            <person name="Thoren M.H."/>
            <person name="Johannesson H."/>
        </authorList>
    </citation>
    <scope>NUCLEOTIDE SEQUENCE</scope>
    <source>
        <strain evidence="3">SMH4131-1</strain>
    </source>
</reference>
<dbReference type="AlphaFoldDB" id="A0AAE0IFV2"/>
<accession>A0AAE0IFV2</accession>
<evidence type="ECO:0000256" key="1">
    <source>
        <dbReference type="ARBA" id="ARBA00005564"/>
    </source>
</evidence>
<dbReference type="SUPFAM" id="SSF50974">
    <property type="entry name" value="Nitrous oxide reductase, N-terminal domain"/>
    <property type="match status" value="1"/>
</dbReference>
<dbReference type="PANTHER" id="PTHR30344">
    <property type="entry name" value="6-PHOSPHOGLUCONOLACTONASE-RELATED"/>
    <property type="match status" value="1"/>
</dbReference>
<name>A0AAE0IFV2_9PEZI</name>
<keyword evidence="4" id="KW-1185">Reference proteome</keyword>
<dbReference type="InterPro" id="IPR019405">
    <property type="entry name" value="Lactonase_7-beta_prop"/>
</dbReference>
<dbReference type="InterPro" id="IPR015943">
    <property type="entry name" value="WD40/YVTN_repeat-like_dom_sf"/>
</dbReference>
<dbReference type="Gene3D" id="2.130.10.10">
    <property type="entry name" value="YVTN repeat-like/Quinoprotein amine dehydrogenase"/>
    <property type="match status" value="1"/>
</dbReference>
<evidence type="ECO:0000256" key="2">
    <source>
        <dbReference type="SAM" id="SignalP"/>
    </source>
</evidence>
<dbReference type="GO" id="GO:0017057">
    <property type="term" value="F:6-phosphogluconolactonase activity"/>
    <property type="evidence" value="ECO:0007669"/>
    <property type="project" value="TreeGrafter"/>
</dbReference>
<feature type="chain" id="PRO_5041985668" evidence="2">
    <location>
        <begin position="22"/>
        <end position="415"/>
    </location>
</feature>
<gene>
    <name evidence="3" type="ORF">B0T19DRAFT_206261</name>
</gene>
<comment type="caution">
    <text evidence="3">The sequence shown here is derived from an EMBL/GenBank/DDBJ whole genome shotgun (WGS) entry which is preliminary data.</text>
</comment>
<dbReference type="EMBL" id="JAUEPO010000004">
    <property type="protein sequence ID" value="KAK3323496.1"/>
    <property type="molecule type" value="Genomic_DNA"/>
</dbReference>
<proteinExistence type="inferred from homology"/>
<feature type="signal peptide" evidence="2">
    <location>
        <begin position="1"/>
        <end position="21"/>
    </location>
</feature>
<dbReference type="InterPro" id="IPR050282">
    <property type="entry name" value="Cycloisomerase_2"/>
</dbReference>
<protein>
    <submittedName>
        <fullName evidence="3">Lactonase, 7-bladed beta-propeller-domain-containing protein</fullName>
    </submittedName>
</protein>
<dbReference type="Proteomes" id="UP001286456">
    <property type="component" value="Unassembled WGS sequence"/>
</dbReference>
<comment type="similarity">
    <text evidence="1">Belongs to the cycloisomerase 2 family.</text>
</comment>
<dbReference type="Pfam" id="PF10282">
    <property type="entry name" value="Lactonase"/>
    <property type="match status" value="1"/>
</dbReference>
<dbReference type="PANTHER" id="PTHR30344:SF1">
    <property type="entry name" value="6-PHOSPHOGLUCONOLACTONASE"/>
    <property type="match status" value="1"/>
</dbReference>